<name>A0A6J3LPI2_9HYME</name>
<dbReference type="RefSeq" id="XP_033366641.1">
    <property type="nucleotide sequence ID" value="XM_033510750.1"/>
</dbReference>
<evidence type="ECO:0000259" key="7">
    <source>
        <dbReference type="Pfam" id="PF22600"/>
    </source>
</evidence>
<dbReference type="AlphaFoldDB" id="A0A6J3LPI2"/>
<proteinExistence type="predicted"/>
<dbReference type="PANTHER" id="PTHR12271:SF133">
    <property type="entry name" value="POLY(A) RNA POLYMERASE, MITOCHONDRIAL"/>
    <property type="match status" value="1"/>
</dbReference>
<dbReference type="PANTHER" id="PTHR12271">
    <property type="entry name" value="POLY A POLYMERASE CID PAP -RELATED"/>
    <property type="match status" value="1"/>
</dbReference>
<gene>
    <name evidence="9" type="primary">LOC117243351</name>
</gene>
<protein>
    <submittedName>
        <fullName evidence="9">Poly(A) RNA polymerase, mitochondrial</fullName>
    </submittedName>
</protein>
<keyword evidence="3" id="KW-0808">Transferase</keyword>
<sequence length="555" mass="64520">MALVHRINSNFGFVLNTLYCKCTTNIKRFVTEHNVMRYSNQVGADKHTNYIPFDQMLKFRQDEAQKCILVRLSDMKHISDFEKFCKYYVTVVNIFPYYTVNNNNFVLMELQSIEDVQHLRDIAVFKTDVECAQSVTPLFSFKPRKKIYPNKSENNISIYSNFKAPTPNKIDKLLGQVDSVSDQMIALYNCLKITDLDIRLRFYTANEISYYLSRLFPNICVVPFGSSVNGFGQIGCDLDLLCKTIENSNKEINWRKFLFMTQNIPLAERNEQKEFLEAVGTVMKMCIPGISDIRKILEARVPIIKFYNLYTNMKCDLSSTNLIALHMSELLYIYGQLDWRIKPLVCTIRKWARVMNLTKDQPGHWITNFSLTLLIIFYLQTKDILPSVNTIRCFVELSKSNSKDPNFNWITSWKTSIKRTNDEDLHNLLFNFFEYYSIFDFKTQAICIRDGRYKPKNDFSPLYIYNPFNSTLNVSKNVTSCGLIRLVDCFQKAFNTMLNSAEKDVILKLINLEAKTKKTNCGFNDQKTQIGLEEKLLPTVTNINSLAKIQGNIIK</sequence>
<dbReference type="GO" id="GO:0031123">
    <property type="term" value="P:RNA 3'-end processing"/>
    <property type="evidence" value="ECO:0007669"/>
    <property type="project" value="TreeGrafter"/>
</dbReference>
<dbReference type="InterPro" id="IPR002058">
    <property type="entry name" value="PAP_assoc"/>
</dbReference>
<evidence type="ECO:0000256" key="2">
    <source>
        <dbReference type="ARBA" id="ARBA00001946"/>
    </source>
</evidence>
<evidence type="ECO:0000256" key="5">
    <source>
        <dbReference type="ARBA" id="ARBA00022842"/>
    </source>
</evidence>
<dbReference type="SUPFAM" id="SSF81301">
    <property type="entry name" value="Nucleotidyltransferase"/>
    <property type="match status" value="1"/>
</dbReference>
<dbReference type="Pfam" id="PF03828">
    <property type="entry name" value="PAP_assoc"/>
    <property type="match status" value="1"/>
</dbReference>
<evidence type="ECO:0000256" key="4">
    <source>
        <dbReference type="ARBA" id="ARBA00022723"/>
    </source>
</evidence>
<evidence type="ECO:0000256" key="1">
    <source>
        <dbReference type="ARBA" id="ARBA00001936"/>
    </source>
</evidence>
<reference evidence="9" key="1">
    <citation type="submission" date="2025-08" db="UniProtKB">
        <authorList>
            <consortium name="RefSeq"/>
        </authorList>
    </citation>
    <scope>IDENTIFICATION</scope>
    <source>
        <tissue evidence="9">Muscle</tissue>
    </source>
</reference>
<dbReference type="Gene3D" id="3.30.460.10">
    <property type="entry name" value="Beta Polymerase, domain 2"/>
    <property type="match status" value="1"/>
</dbReference>
<evidence type="ECO:0000313" key="8">
    <source>
        <dbReference type="Proteomes" id="UP000504631"/>
    </source>
</evidence>
<feature type="domain" description="PAP-associated" evidence="6">
    <location>
        <begin position="427"/>
        <end position="462"/>
    </location>
</feature>
<dbReference type="KEGG" id="bvk:117243351"/>
<dbReference type="CTD" id="55149"/>
<accession>A0A6J3LPI2</accession>
<keyword evidence="8" id="KW-1185">Reference proteome</keyword>
<feature type="domain" description="Poly(A) RNA polymerase mitochondrial-like central palm" evidence="7">
    <location>
        <begin position="181"/>
        <end position="336"/>
    </location>
</feature>
<dbReference type="GO" id="GO:1990817">
    <property type="term" value="F:poly(A) RNA polymerase activity"/>
    <property type="evidence" value="ECO:0007669"/>
    <property type="project" value="TreeGrafter"/>
</dbReference>
<dbReference type="CDD" id="cd05402">
    <property type="entry name" value="NT_PAP_TUTase"/>
    <property type="match status" value="1"/>
</dbReference>
<dbReference type="Proteomes" id="UP000504631">
    <property type="component" value="Unplaced"/>
</dbReference>
<organism evidence="8 9">
    <name type="scientific">Bombus vosnesenskii</name>
    <dbReference type="NCBI Taxonomy" id="207650"/>
    <lineage>
        <taxon>Eukaryota</taxon>
        <taxon>Metazoa</taxon>
        <taxon>Ecdysozoa</taxon>
        <taxon>Arthropoda</taxon>
        <taxon>Hexapoda</taxon>
        <taxon>Insecta</taxon>
        <taxon>Pterygota</taxon>
        <taxon>Neoptera</taxon>
        <taxon>Endopterygota</taxon>
        <taxon>Hymenoptera</taxon>
        <taxon>Apocrita</taxon>
        <taxon>Aculeata</taxon>
        <taxon>Apoidea</taxon>
        <taxon>Anthophila</taxon>
        <taxon>Apidae</taxon>
        <taxon>Bombus</taxon>
        <taxon>Pyrobombus</taxon>
    </lineage>
</organism>
<dbReference type="Gene3D" id="1.10.1410.10">
    <property type="match status" value="1"/>
</dbReference>
<keyword evidence="4" id="KW-0479">Metal-binding</keyword>
<dbReference type="GO" id="GO:0046872">
    <property type="term" value="F:metal ion binding"/>
    <property type="evidence" value="ECO:0007669"/>
    <property type="project" value="UniProtKB-KW"/>
</dbReference>
<comment type="cofactor">
    <cofactor evidence="2">
        <name>Mg(2+)</name>
        <dbReference type="ChEBI" id="CHEBI:18420"/>
    </cofactor>
</comment>
<dbReference type="Pfam" id="PF22600">
    <property type="entry name" value="MTPAP-like_central"/>
    <property type="match status" value="1"/>
</dbReference>
<evidence type="ECO:0000256" key="3">
    <source>
        <dbReference type="ARBA" id="ARBA00022679"/>
    </source>
</evidence>
<dbReference type="SUPFAM" id="SSF81631">
    <property type="entry name" value="PAP/OAS1 substrate-binding domain"/>
    <property type="match status" value="1"/>
</dbReference>
<keyword evidence="5" id="KW-0460">Magnesium</keyword>
<evidence type="ECO:0000259" key="6">
    <source>
        <dbReference type="Pfam" id="PF03828"/>
    </source>
</evidence>
<evidence type="ECO:0000313" key="9">
    <source>
        <dbReference type="RefSeq" id="XP_033366641.1"/>
    </source>
</evidence>
<dbReference type="GeneID" id="117243351"/>
<dbReference type="InterPro" id="IPR054708">
    <property type="entry name" value="MTPAP-like_central"/>
</dbReference>
<comment type="cofactor">
    <cofactor evidence="1">
        <name>Mn(2+)</name>
        <dbReference type="ChEBI" id="CHEBI:29035"/>
    </cofactor>
</comment>
<dbReference type="InterPro" id="IPR043519">
    <property type="entry name" value="NT_sf"/>
</dbReference>